<feature type="repeat" description="PPR" evidence="2">
    <location>
        <begin position="310"/>
        <end position="344"/>
    </location>
</feature>
<keyword evidence="1" id="KW-0677">Repeat</keyword>
<dbReference type="PROSITE" id="PS51375">
    <property type="entry name" value="PPR"/>
    <property type="match status" value="4"/>
</dbReference>
<dbReference type="GO" id="GO:0003723">
    <property type="term" value="F:RNA binding"/>
    <property type="evidence" value="ECO:0007669"/>
    <property type="project" value="InterPro"/>
</dbReference>
<dbReference type="Pfam" id="PF13041">
    <property type="entry name" value="PPR_2"/>
    <property type="match status" value="3"/>
</dbReference>
<dbReference type="Gene3D" id="1.25.40.10">
    <property type="entry name" value="Tetratricopeptide repeat domain"/>
    <property type="match status" value="4"/>
</dbReference>
<reference evidence="3" key="1">
    <citation type="submission" date="2017-07" db="EMBL/GenBank/DDBJ databases">
        <title>Taro Niue Genome Assembly and Annotation.</title>
        <authorList>
            <person name="Atibalentja N."/>
            <person name="Keating K."/>
            <person name="Fields C.J."/>
        </authorList>
    </citation>
    <scope>NUCLEOTIDE SEQUENCE</scope>
    <source>
        <strain evidence="3">Niue_2</strain>
        <tissue evidence="3">Leaf</tissue>
    </source>
</reference>
<evidence type="ECO:0000313" key="4">
    <source>
        <dbReference type="Proteomes" id="UP000652761"/>
    </source>
</evidence>
<dbReference type="Proteomes" id="UP000652761">
    <property type="component" value="Unassembled WGS sequence"/>
</dbReference>
<gene>
    <name evidence="3" type="ORF">Taro_032694</name>
</gene>
<keyword evidence="4" id="KW-1185">Reference proteome</keyword>
<evidence type="ECO:0000313" key="3">
    <source>
        <dbReference type="EMBL" id="MQL99961.1"/>
    </source>
</evidence>
<comment type="caution">
    <text evidence="3">The sequence shown here is derived from an EMBL/GenBank/DDBJ whole genome shotgun (WGS) entry which is preliminary data.</text>
</comment>
<name>A0A843VRZ2_COLES</name>
<dbReference type="PANTHER" id="PTHR47926">
    <property type="entry name" value="PENTATRICOPEPTIDE REPEAT-CONTAINING PROTEIN"/>
    <property type="match status" value="1"/>
</dbReference>
<evidence type="ECO:0000256" key="2">
    <source>
        <dbReference type="PROSITE-ProRule" id="PRU00708"/>
    </source>
</evidence>
<dbReference type="GO" id="GO:0009451">
    <property type="term" value="P:RNA modification"/>
    <property type="evidence" value="ECO:0007669"/>
    <property type="project" value="InterPro"/>
</dbReference>
<dbReference type="NCBIfam" id="TIGR00756">
    <property type="entry name" value="PPR"/>
    <property type="match status" value="4"/>
</dbReference>
<accession>A0A843VRZ2</accession>
<dbReference type="OrthoDB" id="600868at2759"/>
<dbReference type="FunFam" id="1.25.40.10:FF:000090">
    <property type="entry name" value="Pentatricopeptide repeat-containing protein, chloroplastic"/>
    <property type="match status" value="1"/>
</dbReference>
<sequence>MPARDVVSWNSLISGFAHHGLSEQALLLHKRMVFEGVTESPSTFSSVLGVCSNAGFFRKGEQVHSRVFSLGFESNSFVGSALVDLYMRFGLPQLALRLFAGMREQSMAACNSILCGFSSLGLIDEQVMFFSEMRSKGIEANGVSFSYLLRGCCHEAYLWEGKQLHCHVLKVGLAPGNLFVSNALVDFYSTCGSLVDARSSIELIPIEDVISWNSIIAVNADSHCLLEALELFWTMLWMGKKPSVRSLVGLLNSSSRKHNLHFGVQIHGLVLKSGFDHSSFHVRSALIDMYGKCRDIKSSVSLFNEASEKSLECCNSLITSLLHCNALEDAVEMFGLMSDEGVRPDRVTFSAILRALSSSMFASVISCGLLHCWVIKLGFGSDMVVSCSLISAYSRCGSISASQRIFRDIAEPNLVCFTAIITGYARNGLGRECIEMLDEMIIKRGIKPDGVTFLTVLAGCDHSGMIDEGRQVFKSMRNVHGVEPDQRHYSCMASLLGRAGSVEEAIEFIENAPASDNPTMWSALLQSCRIHGNEEVGKRAAKALMDLEFRSPAACMQVSSFYSEIADIEMSVAAREMLGKVGSKRVIGCSLIEVNDGHCTGHVSVGVT</sequence>
<dbReference type="InterPro" id="IPR046960">
    <property type="entry name" value="PPR_At4g14850-like_plant"/>
</dbReference>
<organism evidence="3 4">
    <name type="scientific">Colocasia esculenta</name>
    <name type="common">Wild taro</name>
    <name type="synonym">Arum esculentum</name>
    <dbReference type="NCBI Taxonomy" id="4460"/>
    <lineage>
        <taxon>Eukaryota</taxon>
        <taxon>Viridiplantae</taxon>
        <taxon>Streptophyta</taxon>
        <taxon>Embryophyta</taxon>
        <taxon>Tracheophyta</taxon>
        <taxon>Spermatophyta</taxon>
        <taxon>Magnoliopsida</taxon>
        <taxon>Liliopsida</taxon>
        <taxon>Araceae</taxon>
        <taxon>Aroideae</taxon>
        <taxon>Colocasieae</taxon>
        <taxon>Colocasia</taxon>
    </lineage>
</organism>
<feature type="repeat" description="PPR" evidence="2">
    <location>
        <begin position="413"/>
        <end position="448"/>
    </location>
</feature>
<proteinExistence type="predicted"/>
<evidence type="ECO:0008006" key="5">
    <source>
        <dbReference type="Google" id="ProtNLM"/>
    </source>
</evidence>
<dbReference type="InterPro" id="IPR002885">
    <property type="entry name" value="PPR_rpt"/>
</dbReference>
<dbReference type="AlphaFoldDB" id="A0A843VRZ2"/>
<dbReference type="Pfam" id="PF01535">
    <property type="entry name" value="PPR"/>
    <property type="match status" value="5"/>
</dbReference>
<dbReference type="PANTHER" id="PTHR47926:SF442">
    <property type="entry name" value="PUTATIVE-RELATED"/>
    <property type="match status" value="1"/>
</dbReference>
<evidence type="ECO:0000256" key="1">
    <source>
        <dbReference type="ARBA" id="ARBA00022737"/>
    </source>
</evidence>
<feature type="repeat" description="PPR" evidence="2">
    <location>
        <begin position="106"/>
        <end position="140"/>
    </location>
</feature>
<dbReference type="EMBL" id="NMUH01002436">
    <property type="protein sequence ID" value="MQL99961.1"/>
    <property type="molecule type" value="Genomic_DNA"/>
</dbReference>
<feature type="repeat" description="PPR" evidence="2">
    <location>
        <begin position="5"/>
        <end position="39"/>
    </location>
</feature>
<protein>
    <recommendedName>
        <fullName evidence="5">Pentatricopeptide repeat-containing protein</fullName>
    </recommendedName>
</protein>
<dbReference type="InterPro" id="IPR011990">
    <property type="entry name" value="TPR-like_helical_dom_sf"/>
</dbReference>